<accession>A0A832YZJ1</accession>
<dbReference type="Proteomes" id="UP000605805">
    <property type="component" value="Unassembled WGS sequence"/>
</dbReference>
<proteinExistence type="predicted"/>
<protein>
    <submittedName>
        <fullName evidence="1">Uncharacterized protein</fullName>
    </submittedName>
</protein>
<organism evidence="1 2">
    <name type="scientific">Ignisphaera aggregans</name>
    <dbReference type="NCBI Taxonomy" id="334771"/>
    <lineage>
        <taxon>Archaea</taxon>
        <taxon>Thermoproteota</taxon>
        <taxon>Thermoprotei</taxon>
        <taxon>Desulfurococcales</taxon>
        <taxon>Desulfurococcaceae</taxon>
        <taxon>Ignisphaera</taxon>
    </lineage>
</organism>
<sequence>MSSLPLPGYIALLRIIETQSIDLSKLLRFIHEERCEELGSLILSSIYAMAYERAMALKSPETFESDVIQLISRHLEDIKRYGTSELQDLIALFEALIDLDNLIGTITSREPRLDALLPLGRLYQCLRHRGDVGVESVKECIERSALANMVGFEEIEAASRDRRKVTELYLNARIRIWRGLIDSIDRKRKYFSASPQIVREIATLDIAQLSALSKQLGVYEVFKSVLKDVFECDVEQQRLTTCLGVYRQRIVESSDRIANTVFREPERATLMFIDVLVNDLIPFLRVPGDNLDLLVYVLIAKVYELRLLRYAFMICLRRAEQ</sequence>
<gene>
    <name evidence="1" type="ORF">EYH02_01085</name>
</gene>
<reference evidence="1" key="1">
    <citation type="journal article" date="2020" name="ISME J.">
        <title>Gammaproteobacteria mediating utilization of methyl-, sulfur- and petroleum organic compounds in deep ocean hydrothermal plumes.</title>
        <authorList>
            <person name="Zhou Z."/>
            <person name="Liu Y."/>
            <person name="Pan J."/>
            <person name="Cron B.R."/>
            <person name="Toner B.M."/>
            <person name="Anantharaman K."/>
            <person name="Breier J.A."/>
            <person name="Dick G.J."/>
            <person name="Li M."/>
        </authorList>
    </citation>
    <scope>NUCLEOTIDE SEQUENCE</scope>
    <source>
        <strain evidence="1">SZUA-1435</strain>
    </source>
</reference>
<name>A0A832YZJ1_9CREN</name>
<evidence type="ECO:0000313" key="2">
    <source>
        <dbReference type="Proteomes" id="UP000605805"/>
    </source>
</evidence>
<comment type="caution">
    <text evidence="1">The sequence shown here is derived from an EMBL/GenBank/DDBJ whole genome shotgun (WGS) entry which is preliminary data.</text>
</comment>
<dbReference type="AlphaFoldDB" id="A0A832YZJ1"/>
<dbReference type="EMBL" id="DQTV01000026">
    <property type="protein sequence ID" value="HIP56656.1"/>
    <property type="molecule type" value="Genomic_DNA"/>
</dbReference>
<evidence type="ECO:0000313" key="1">
    <source>
        <dbReference type="EMBL" id="HIP56656.1"/>
    </source>
</evidence>